<comment type="caution">
    <text evidence="1">The sequence shown here is derived from an EMBL/GenBank/DDBJ whole genome shotgun (WGS) entry which is preliminary data.</text>
</comment>
<dbReference type="EMBL" id="LJHD01000165">
    <property type="protein sequence ID" value="ONI43104.1"/>
    <property type="molecule type" value="Genomic_DNA"/>
</dbReference>
<sequence length="211" mass="24831">MQKYFDILNRYGNIVSQSNNIIDLMKLEKKFKKRMAKSFKVFYMYYGNNDDVMNKYAIFLPLDQLKILDNGDIIFAHGIDDYLIKLINFESMVFVDKYSNIVALNTKVSSNRLSNFNCNVNEFLLFVVAFHIIMTKNYPTSVRLDRYQYEILKSSKNFKIQHIFGEEFSVFCYFPDDSDKGILGCINKYSNTAVFGATEEKHKILLEEYFV</sequence>
<gene>
    <name evidence="1" type="ORF">AN640_06755</name>
</gene>
<evidence type="ECO:0000313" key="1">
    <source>
        <dbReference type="EMBL" id="ONI43104.1"/>
    </source>
</evidence>
<dbReference type="Proteomes" id="UP000188637">
    <property type="component" value="Unassembled WGS sequence"/>
</dbReference>
<evidence type="ECO:0000313" key="2">
    <source>
        <dbReference type="Proteomes" id="UP000188637"/>
    </source>
</evidence>
<accession>A0ACC8XHY9</accession>
<protein>
    <submittedName>
        <fullName evidence="1">Uncharacterized protein</fullName>
    </submittedName>
</protein>
<proteinExistence type="predicted"/>
<organism evidence="1 2">
    <name type="scientific">Candidatus Epulonipiscium fishelsonii</name>
    <dbReference type="NCBI Taxonomy" id="77094"/>
    <lineage>
        <taxon>Bacteria</taxon>
        <taxon>Bacillati</taxon>
        <taxon>Bacillota</taxon>
        <taxon>Clostridia</taxon>
        <taxon>Lachnospirales</taxon>
        <taxon>Lachnospiraceae</taxon>
        <taxon>Candidatus Epulonipiscium</taxon>
    </lineage>
</organism>
<reference evidence="1" key="1">
    <citation type="submission" date="2016-08" db="EMBL/GenBank/DDBJ databases">
        <authorList>
            <person name="Ngugi D.K."/>
            <person name="Miyake S."/>
            <person name="Stingl U."/>
        </authorList>
    </citation>
    <scope>NUCLEOTIDE SEQUENCE</scope>
    <source>
        <strain evidence="1">SCG-D08WGA-EpuloA1</strain>
    </source>
</reference>
<keyword evidence="2" id="KW-1185">Reference proteome</keyword>
<name>A0ACC8XHY9_9FIRM</name>